<organism evidence="2 3">
    <name type="scientific">Methylocystis parvus</name>
    <dbReference type="NCBI Taxonomy" id="134"/>
    <lineage>
        <taxon>Bacteria</taxon>
        <taxon>Pseudomonadati</taxon>
        <taxon>Pseudomonadota</taxon>
        <taxon>Alphaproteobacteria</taxon>
        <taxon>Hyphomicrobiales</taxon>
        <taxon>Methylocystaceae</taxon>
        <taxon>Methylocystis</taxon>
    </lineage>
</organism>
<name>A0A6B8M4K5_9HYPH</name>
<accession>A0A6B8M4K5</accession>
<feature type="coiled-coil region" evidence="1">
    <location>
        <begin position="55"/>
        <end position="82"/>
    </location>
</feature>
<dbReference type="RefSeq" id="WP_016919762.1">
    <property type="nucleotide sequence ID" value="NZ_CP044331.1"/>
</dbReference>
<protein>
    <submittedName>
        <fullName evidence="2">Uncharacterized protein</fullName>
    </submittedName>
</protein>
<keyword evidence="3" id="KW-1185">Reference proteome</keyword>
<dbReference type="Pfam" id="PF15603">
    <property type="entry name" value="Imm74"/>
    <property type="match status" value="1"/>
</dbReference>
<keyword evidence="1" id="KW-0175">Coiled coil</keyword>
<dbReference type="InterPro" id="IPR028148">
    <property type="entry name" value="Imm74"/>
</dbReference>
<dbReference type="KEGG" id="mpar:F7D14_07355"/>
<proteinExistence type="predicted"/>
<sequence length="86" mass="9701">MARAKIKVEMTEGAIRVHQDGRTLTIHAEAPDAESGEETDFVVRLDEIDVWDAPDQDKEIDIDDLQRILDAVEKELAKHGLTVDFD</sequence>
<evidence type="ECO:0000256" key="1">
    <source>
        <dbReference type="SAM" id="Coils"/>
    </source>
</evidence>
<gene>
    <name evidence="2" type="ORF">F7D14_07355</name>
</gene>
<dbReference type="Proteomes" id="UP000422569">
    <property type="component" value="Chromosome"/>
</dbReference>
<dbReference type="AlphaFoldDB" id="A0A6B8M4K5"/>
<reference evidence="2 3" key="1">
    <citation type="submission" date="2019-09" db="EMBL/GenBank/DDBJ databases">
        <title>Isolation and complete genome sequencing of Methylocystis species.</title>
        <authorList>
            <person name="Rumah B.L."/>
            <person name="Stead C.E."/>
            <person name="Stevens B.C."/>
            <person name="Minton N.P."/>
            <person name="Grosse-Honebrink A."/>
            <person name="Zhang Y."/>
        </authorList>
    </citation>
    <scope>NUCLEOTIDE SEQUENCE [LARGE SCALE GENOMIC DNA]</scope>
    <source>
        <strain evidence="2 3">BRCS2</strain>
    </source>
</reference>
<evidence type="ECO:0000313" key="3">
    <source>
        <dbReference type="Proteomes" id="UP000422569"/>
    </source>
</evidence>
<dbReference type="EMBL" id="CP044331">
    <property type="protein sequence ID" value="QGM97306.1"/>
    <property type="molecule type" value="Genomic_DNA"/>
</dbReference>
<evidence type="ECO:0000313" key="2">
    <source>
        <dbReference type="EMBL" id="QGM97306.1"/>
    </source>
</evidence>